<protein>
    <submittedName>
        <fullName evidence="1">Uncharacterized protein</fullName>
    </submittedName>
</protein>
<accession>A0A133P654</accession>
<gene>
    <name evidence="1" type="ORF">HMPREF3221_00647</name>
</gene>
<dbReference type="RefSeq" id="WP_005908651.1">
    <property type="nucleotide sequence ID" value="NZ_JAIMZJ010000017.1"/>
</dbReference>
<name>A0A133P654_FUSNU</name>
<evidence type="ECO:0000313" key="2">
    <source>
        <dbReference type="Proteomes" id="UP000070401"/>
    </source>
</evidence>
<keyword evidence="2" id="KW-1185">Reference proteome</keyword>
<dbReference type="Proteomes" id="UP000070401">
    <property type="component" value="Unassembled WGS sequence"/>
</dbReference>
<dbReference type="AlphaFoldDB" id="A0A133P654"/>
<proteinExistence type="predicted"/>
<sequence length="48" mass="5737">MDKKNEIFLGEIEKVEANKELYISFISFLLEDFLKEEEVNYEESCCIL</sequence>
<evidence type="ECO:0000313" key="1">
    <source>
        <dbReference type="EMBL" id="KXA24049.1"/>
    </source>
</evidence>
<dbReference type="EMBL" id="LRPY01000058">
    <property type="protein sequence ID" value="KXA24049.1"/>
    <property type="molecule type" value="Genomic_DNA"/>
</dbReference>
<comment type="caution">
    <text evidence="1">The sequence shown here is derived from an EMBL/GenBank/DDBJ whole genome shotgun (WGS) entry which is preliminary data.</text>
</comment>
<reference evidence="2" key="1">
    <citation type="submission" date="2016-01" db="EMBL/GenBank/DDBJ databases">
        <authorList>
            <person name="Mitreva M."/>
            <person name="Pepin K.H."/>
            <person name="Mihindukulasuriya K.A."/>
            <person name="Fulton R."/>
            <person name="Fronick C."/>
            <person name="O'Laughlin M."/>
            <person name="Miner T."/>
            <person name="Herter B."/>
            <person name="Rosa B.A."/>
            <person name="Cordes M."/>
            <person name="Tomlinson C."/>
            <person name="Wollam A."/>
            <person name="Palsikar V.B."/>
            <person name="Mardis E.R."/>
            <person name="Wilson R.K."/>
        </authorList>
    </citation>
    <scope>NUCLEOTIDE SEQUENCE [LARGE SCALE GENOMIC DNA]</scope>
    <source>
        <strain evidence="2">MJR7757B</strain>
    </source>
</reference>
<organism evidence="1 2">
    <name type="scientific">Fusobacterium nucleatum</name>
    <dbReference type="NCBI Taxonomy" id="851"/>
    <lineage>
        <taxon>Bacteria</taxon>
        <taxon>Fusobacteriati</taxon>
        <taxon>Fusobacteriota</taxon>
        <taxon>Fusobacteriia</taxon>
        <taxon>Fusobacteriales</taxon>
        <taxon>Fusobacteriaceae</taxon>
        <taxon>Fusobacterium</taxon>
    </lineage>
</organism>